<dbReference type="HOGENOM" id="CLU_1378396_0_0_1"/>
<name>K1WUT9_MARBU</name>
<reference evidence="1 2" key="1">
    <citation type="journal article" date="2012" name="BMC Genomics">
        <title>Sequencing the genome of Marssonina brunnea reveals fungus-poplar co-evolution.</title>
        <authorList>
            <person name="Zhu S."/>
            <person name="Cao Y.-Z."/>
            <person name="Jiang C."/>
            <person name="Tan B.-Y."/>
            <person name="Wang Z."/>
            <person name="Feng S."/>
            <person name="Zhang L."/>
            <person name="Su X.-H."/>
            <person name="Brejova B."/>
            <person name="Vinar T."/>
            <person name="Xu M."/>
            <person name="Wang M.-X."/>
            <person name="Zhang S.-G."/>
            <person name="Huang M.-R."/>
            <person name="Wu R."/>
            <person name="Zhou Y."/>
        </authorList>
    </citation>
    <scope>NUCLEOTIDE SEQUENCE [LARGE SCALE GENOMIC DNA]</scope>
    <source>
        <strain evidence="1 2">MB_m1</strain>
    </source>
</reference>
<accession>K1WUT9</accession>
<dbReference type="InParanoid" id="K1WUT9"/>
<evidence type="ECO:0000313" key="2">
    <source>
        <dbReference type="Proteomes" id="UP000006753"/>
    </source>
</evidence>
<sequence>MRCESVILASGLRPQALRLAPWALGREAGQNPAIDIYLSPDGCSLVAGLGPRPEAHPRLSLFSAFRPSISESRAICHVQWYHRYIVTDSVASGVKGRVRVRVIVRTFLFCDFLFLSRCSSVNCCSKGDHRLEVEVEVEVEVESMTVKSPSSTPTVSAYLISQPPGRKQTSADGVITMPNELSIMSDGNIVASAIHRLS</sequence>
<dbReference type="EMBL" id="JH921438">
    <property type="protein sequence ID" value="EKD16831.1"/>
    <property type="molecule type" value="Genomic_DNA"/>
</dbReference>
<dbReference type="AlphaFoldDB" id="K1WUT9"/>
<keyword evidence="2" id="KW-1185">Reference proteome</keyword>
<proteinExistence type="predicted"/>
<evidence type="ECO:0000313" key="1">
    <source>
        <dbReference type="EMBL" id="EKD16831.1"/>
    </source>
</evidence>
<organism evidence="1 2">
    <name type="scientific">Marssonina brunnea f. sp. multigermtubi (strain MB_m1)</name>
    <name type="common">Marssonina leaf spot fungus</name>
    <dbReference type="NCBI Taxonomy" id="1072389"/>
    <lineage>
        <taxon>Eukaryota</taxon>
        <taxon>Fungi</taxon>
        <taxon>Dikarya</taxon>
        <taxon>Ascomycota</taxon>
        <taxon>Pezizomycotina</taxon>
        <taxon>Leotiomycetes</taxon>
        <taxon>Helotiales</taxon>
        <taxon>Drepanopezizaceae</taxon>
        <taxon>Drepanopeziza</taxon>
    </lineage>
</organism>
<gene>
    <name evidence="1" type="ORF">MBM_05300</name>
</gene>
<dbReference type="KEGG" id="mbe:MBM_05300"/>
<dbReference type="Proteomes" id="UP000006753">
    <property type="component" value="Unassembled WGS sequence"/>
</dbReference>
<protein>
    <submittedName>
        <fullName evidence="1">Uncharacterized protein</fullName>
    </submittedName>
</protein>